<comment type="caution">
    <text evidence="2">The sequence shown here is derived from an EMBL/GenBank/DDBJ whole genome shotgun (WGS) entry which is preliminary data.</text>
</comment>
<organism evidence="2 3">
    <name type="scientific">Gigaspora rosea</name>
    <dbReference type="NCBI Taxonomy" id="44941"/>
    <lineage>
        <taxon>Eukaryota</taxon>
        <taxon>Fungi</taxon>
        <taxon>Fungi incertae sedis</taxon>
        <taxon>Mucoromycota</taxon>
        <taxon>Glomeromycotina</taxon>
        <taxon>Glomeromycetes</taxon>
        <taxon>Diversisporales</taxon>
        <taxon>Gigasporaceae</taxon>
        <taxon>Gigaspora</taxon>
    </lineage>
</organism>
<protein>
    <submittedName>
        <fullName evidence="2">Uncharacterized protein</fullName>
    </submittedName>
</protein>
<accession>A0A397VZM9</accession>
<keyword evidence="1" id="KW-0472">Membrane</keyword>
<evidence type="ECO:0000313" key="2">
    <source>
        <dbReference type="EMBL" id="RIB27281.1"/>
    </source>
</evidence>
<keyword evidence="1" id="KW-0812">Transmembrane</keyword>
<sequence>MIYDSIKRFHIYFVPQYFKPVFFQCIILFGLFCQNYCEWRSLYASILLTFFMISKIELYVHWNFL</sequence>
<feature type="transmembrane region" description="Helical" evidence="1">
    <location>
        <begin position="42"/>
        <end position="62"/>
    </location>
</feature>
<feature type="transmembrane region" description="Helical" evidence="1">
    <location>
        <begin position="20"/>
        <end position="37"/>
    </location>
</feature>
<proteinExistence type="predicted"/>
<dbReference type="AlphaFoldDB" id="A0A397VZM9"/>
<dbReference type="EMBL" id="QKWP01000104">
    <property type="protein sequence ID" value="RIB27281.1"/>
    <property type="molecule type" value="Genomic_DNA"/>
</dbReference>
<evidence type="ECO:0000313" key="3">
    <source>
        <dbReference type="Proteomes" id="UP000266673"/>
    </source>
</evidence>
<keyword evidence="1" id="KW-1133">Transmembrane helix</keyword>
<reference evidence="2 3" key="1">
    <citation type="submission" date="2018-06" db="EMBL/GenBank/DDBJ databases">
        <title>Comparative genomics reveals the genomic features of Rhizophagus irregularis, R. cerebriforme, R. diaphanum and Gigaspora rosea, and their symbiotic lifestyle signature.</title>
        <authorList>
            <person name="Morin E."/>
            <person name="San Clemente H."/>
            <person name="Chen E.C.H."/>
            <person name="De La Providencia I."/>
            <person name="Hainaut M."/>
            <person name="Kuo A."/>
            <person name="Kohler A."/>
            <person name="Murat C."/>
            <person name="Tang N."/>
            <person name="Roy S."/>
            <person name="Loubradou J."/>
            <person name="Henrissat B."/>
            <person name="Grigoriev I.V."/>
            <person name="Corradi N."/>
            <person name="Roux C."/>
            <person name="Martin F.M."/>
        </authorList>
    </citation>
    <scope>NUCLEOTIDE SEQUENCE [LARGE SCALE GENOMIC DNA]</scope>
    <source>
        <strain evidence="2 3">DAOM 194757</strain>
    </source>
</reference>
<keyword evidence="3" id="KW-1185">Reference proteome</keyword>
<dbReference type="Proteomes" id="UP000266673">
    <property type="component" value="Unassembled WGS sequence"/>
</dbReference>
<evidence type="ECO:0000256" key="1">
    <source>
        <dbReference type="SAM" id="Phobius"/>
    </source>
</evidence>
<name>A0A397VZM9_9GLOM</name>
<gene>
    <name evidence="2" type="ORF">C2G38_2062492</name>
</gene>